<name>A0A3S3P596_9ACAR</name>
<dbReference type="AlphaFoldDB" id="A0A3S3P596"/>
<dbReference type="EMBL" id="NCKU01003036">
    <property type="protein sequence ID" value="RWS08312.1"/>
    <property type="molecule type" value="Genomic_DNA"/>
</dbReference>
<dbReference type="OrthoDB" id="421226at2759"/>
<evidence type="ECO:0000313" key="2">
    <source>
        <dbReference type="Proteomes" id="UP000285301"/>
    </source>
</evidence>
<dbReference type="InterPro" id="IPR032675">
    <property type="entry name" value="LRR_dom_sf"/>
</dbReference>
<dbReference type="SMART" id="SM00367">
    <property type="entry name" value="LRR_CC"/>
    <property type="match status" value="5"/>
</dbReference>
<sequence>MDSATLGVDRPQHRYDLRPRTKRVLYFAQSSLNKFISLNDKSVKALTSKYSSSLKCLNLSCGEYTLEIRETTLMAVIKSCEKLEELKLGRCSKITGKCFREFRNSLKKLQLDFASDIWAGSTFGYLREIASGESHQSLTSLDLKWNINTCCVNIIRYCNQIIPDLVQDPIELFSNRFCNLTILKWDLPSVHHKPGNFKVLSKLTKLEELYLTGCDDYSVNDDSLTQIMSSCVNISIFEIKGIYNPFFPEPQTQELHGITEKYLTDVSLKKLPFLCRKMKSLKLSWVKSQKITDEFLVSLASHKNLQSVNLEQLTNITEEGVVKLITTSKNIRYLTFSECTLLTKQVIDSIINKIHSSKLNMNLTFIQNKQTYCHPGFSVNHNFQL</sequence>
<dbReference type="GO" id="GO:0019005">
    <property type="term" value="C:SCF ubiquitin ligase complex"/>
    <property type="evidence" value="ECO:0007669"/>
    <property type="project" value="TreeGrafter"/>
</dbReference>
<dbReference type="PANTHER" id="PTHR13318:SF71">
    <property type="entry name" value="BTB_POZ DOMAIN-CONTAINING PROTEIN FBL11"/>
    <property type="match status" value="1"/>
</dbReference>
<comment type="caution">
    <text evidence="1">The sequence shown here is derived from an EMBL/GenBank/DDBJ whole genome shotgun (WGS) entry which is preliminary data.</text>
</comment>
<dbReference type="SUPFAM" id="SSF52047">
    <property type="entry name" value="RNI-like"/>
    <property type="match status" value="1"/>
</dbReference>
<organism evidence="1 2">
    <name type="scientific">Dinothrombium tinctorium</name>
    <dbReference type="NCBI Taxonomy" id="1965070"/>
    <lineage>
        <taxon>Eukaryota</taxon>
        <taxon>Metazoa</taxon>
        <taxon>Ecdysozoa</taxon>
        <taxon>Arthropoda</taxon>
        <taxon>Chelicerata</taxon>
        <taxon>Arachnida</taxon>
        <taxon>Acari</taxon>
        <taxon>Acariformes</taxon>
        <taxon>Trombidiformes</taxon>
        <taxon>Prostigmata</taxon>
        <taxon>Anystina</taxon>
        <taxon>Parasitengona</taxon>
        <taxon>Trombidioidea</taxon>
        <taxon>Trombidiidae</taxon>
        <taxon>Dinothrombium</taxon>
    </lineage>
</organism>
<dbReference type="Gene3D" id="3.80.10.10">
    <property type="entry name" value="Ribonuclease Inhibitor"/>
    <property type="match status" value="2"/>
</dbReference>
<dbReference type="STRING" id="1965070.A0A3S3P596"/>
<dbReference type="PANTHER" id="PTHR13318">
    <property type="entry name" value="PARTNER OF PAIRED, ISOFORM B-RELATED"/>
    <property type="match status" value="1"/>
</dbReference>
<evidence type="ECO:0000313" key="1">
    <source>
        <dbReference type="EMBL" id="RWS08312.1"/>
    </source>
</evidence>
<dbReference type="InterPro" id="IPR006553">
    <property type="entry name" value="Leu-rich_rpt_Cys-con_subtyp"/>
</dbReference>
<protein>
    <submittedName>
        <fullName evidence="1">Uncharacterized protein</fullName>
    </submittedName>
</protein>
<accession>A0A3S3P596</accession>
<reference evidence="1 2" key="1">
    <citation type="journal article" date="2018" name="Gigascience">
        <title>Genomes of trombidid mites reveal novel predicted allergens and laterally-transferred genes associated with secondary metabolism.</title>
        <authorList>
            <person name="Dong X."/>
            <person name="Chaisiri K."/>
            <person name="Xia D."/>
            <person name="Armstrong S.D."/>
            <person name="Fang Y."/>
            <person name="Donnelly M.J."/>
            <person name="Kadowaki T."/>
            <person name="McGarry J.W."/>
            <person name="Darby A.C."/>
            <person name="Makepeace B.L."/>
        </authorList>
    </citation>
    <scope>NUCLEOTIDE SEQUENCE [LARGE SCALE GENOMIC DNA]</scope>
    <source>
        <strain evidence="1">UoL-WK</strain>
    </source>
</reference>
<proteinExistence type="predicted"/>
<dbReference type="GO" id="GO:0031146">
    <property type="term" value="P:SCF-dependent proteasomal ubiquitin-dependent protein catabolic process"/>
    <property type="evidence" value="ECO:0007669"/>
    <property type="project" value="TreeGrafter"/>
</dbReference>
<dbReference type="Proteomes" id="UP000285301">
    <property type="component" value="Unassembled WGS sequence"/>
</dbReference>
<gene>
    <name evidence="1" type="ORF">B4U79_17785</name>
</gene>
<keyword evidence="2" id="KW-1185">Reference proteome</keyword>